<name>A0A0B8PBZ3_9VIBR</name>
<reference evidence="2 3" key="1">
    <citation type="submission" date="2015-01" db="EMBL/GenBank/DDBJ databases">
        <title>Vibrio sp. C5 JCM 19232 whole genome shotgun sequence.</title>
        <authorList>
            <person name="Sawabe T."/>
            <person name="Meirelles P."/>
            <person name="Feng G."/>
            <person name="Sayaka M."/>
            <person name="Hattori M."/>
            <person name="Ohkuma M."/>
        </authorList>
    </citation>
    <scope>NUCLEOTIDE SEQUENCE [LARGE SCALE GENOMIC DNA]</scope>
    <source>
        <strain evidence="2 3">JCM19232</strain>
    </source>
</reference>
<reference evidence="2 3" key="2">
    <citation type="submission" date="2015-01" db="EMBL/GenBank/DDBJ databases">
        <authorList>
            <consortium name="NBRP consortium"/>
            <person name="Sawabe T."/>
            <person name="Meirelles P."/>
            <person name="Feng G."/>
            <person name="Sayaka M."/>
            <person name="Hattori M."/>
            <person name="Ohkuma M."/>
        </authorList>
    </citation>
    <scope>NUCLEOTIDE SEQUENCE [LARGE SCALE GENOMIC DNA]</scope>
    <source>
        <strain evidence="2 3">JCM19232</strain>
    </source>
</reference>
<protein>
    <recommendedName>
        <fullName evidence="1">Thaumarchaeal output domain-containing protein</fullName>
    </recommendedName>
</protein>
<organism evidence="2 3">
    <name type="scientific">Vibrio ishigakensis</name>
    <dbReference type="NCBI Taxonomy" id="1481914"/>
    <lineage>
        <taxon>Bacteria</taxon>
        <taxon>Pseudomonadati</taxon>
        <taxon>Pseudomonadota</taxon>
        <taxon>Gammaproteobacteria</taxon>
        <taxon>Vibrionales</taxon>
        <taxon>Vibrionaceae</taxon>
        <taxon>Vibrio</taxon>
    </lineage>
</organism>
<accession>A0A0B8PBZ3</accession>
<dbReference type="AlphaFoldDB" id="A0A0B8PBZ3"/>
<dbReference type="Proteomes" id="UP000031670">
    <property type="component" value="Unassembled WGS sequence"/>
</dbReference>
<comment type="caution">
    <text evidence="2">The sequence shown here is derived from an EMBL/GenBank/DDBJ whole genome shotgun (WGS) entry which is preliminary data.</text>
</comment>
<proteinExistence type="predicted"/>
<dbReference type="Pfam" id="PF18551">
    <property type="entry name" value="TackOD1"/>
    <property type="match status" value="1"/>
</dbReference>
<evidence type="ECO:0000259" key="1">
    <source>
        <dbReference type="Pfam" id="PF18551"/>
    </source>
</evidence>
<gene>
    <name evidence="2" type="ORF">JCM19232_727</name>
</gene>
<evidence type="ECO:0000313" key="3">
    <source>
        <dbReference type="Proteomes" id="UP000031670"/>
    </source>
</evidence>
<feature type="domain" description="Thaumarchaeal output" evidence="1">
    <location>
        <begin position="33"/>
        <end position="214"/>
    </location>
</feature>
<dbReference type="EMBL" id="BBSA01000001">
    <property type="protein sequence ID" value="GAM60394.1"/>
    <property type="molecule type" value="Genomic_DNA"/>
</dbReference>
<sequence length="405" mass="46054">MFVTAESKYSPFLSDGEFDISSYKPHADKLALLPERPRDRLLAYLWLNKNRRLNAKRDTSDKSLYSFPLLQAYHNEEKTPFKYLHQLEKNSFLEEVAVTDRVRHCKFCDSGYLNYVDTCPSCSSIDISKFDALHCFTCGHVDDASEFVKSSYMSCPKCSTKLKHIGVDYDRPLEMLSCNDCSSEFAEAEVVASCLSCDTKTKPGNLLVRSYKELKLGEDAQKYLLDGESGFVAEVNLTTSVEPRVFEALIEWKNKLALRHGHKALLMGIKLVNVEQFTKSEGEVAFIEFMSKFSEVLESMFRTTDVCCQYQQDLVMVLLPHFELENISDATSLQFDVTNLAINSQTKTDNFGETNLSIIEQRLSDFAELIDLPYLAMTVKHWSLPEQQLLDASQWLNGKAGELDA</sequence>
<evidence type="ECO:0000313" key="2">
    <source>
        <dbReference type="EMBL" id="GAM60394.1"/>
    </source>
</evidence>
<dbReference type="InterPro" id="IPR040572">
    <property type="entry name" value="TackOD1"/>
</dbReference>